<dbReference type="WBParaSite" id="JU765_v2.g232.t1">
    <property type="protein sequence ID" value="JU765_v2.g232.t1"/>
    <property type="gene ID" value="JU765_v2.g232"/>
</dbReference>
<evidence type="ECO:0000313" key="2">
    <source>
        <dbReference type="WBParaSite" id="JU765_v2.g232.t1"/>
    </source>
</evidence>
<name>A0AC34R083_9BILA</name>
<organism evidence="1 2">
    <name type="scientific">Panagrolaimus sp. JU765</name>
    <dbReference type="NCBI Taxonomy" id="591449"/>
    <lineage>
        <taxon>Eukaryota</taxon>
        <taxon>Metazoa</taxon>
        <taxon>Ecdysozoa</taxon>
        <taxon>Nematoda</taxon>
        <taxon>Chromadorea</taxon>
        <taxon>Rhabditida</taxon>
        <taxon>Tylenchina</taxon>
        <taxon>Panagrolaimomorpha</taxon>
        <taxon>Panagrolaimoidea</taxon>
        <taxon>Panagrolaimidae</taxon>
        <taxon>Panagrolaimus</taxon>
    </lineage>
</organism>
<sequence length="199" mass="22569">MAGAVYNTETMKIILFGDSEIGKTSLLLSYRFDYFPGNFITSFPCDLQTTIDNRPVYLRFSDICGHTSFDANFAQVFKGADLILLCFSLIDQQSFENAKGKWMDRIRLHAPKLPIILVGLKQDLKQSAKVFDQLAAKNQRAVGYVEAKWFGDDIGAFAYVECSAKTRYNLYKVFETAVRAVRTARYNAVQINNKKCIIL</sequence>
<reference evidence="2" key="1">
    <citation type="submission" date="2022-11" db="UniProtKB">
        <authorList>
            <consortium name="WormBaseParasite"/>
        </authorList>
    </citation>
    <scope>IDENTIFICATION</scope>
</reference>
<protein>
    <submittedName>
        <fullName evidence="2">Uncharacterized protein</fullName>
    </submittedName>
</protein>
<evidence type="ECO:0000313" key="1">
    <source>
        <dbReference type="Proteomes" id="UP000887576"/>
    </source>
</evidence>
<proteinExistence type="predicted"/>
<accession>A0AC34R083</accession>
<dbReference type="Proteomes" id="UP000887576">
    <property type="component" value="Unplaced"/>
</dbReference>